<evidence type="ECO:0000313" key="10">
    <source>
        <dbReference type="EMBL" id="KAF0723362.1"/>
    </source>
</evidence>
<dbReference type="GO" id="GO:0005886">
    <property type="term" value="C:plasma membrane"/>
    <property type="evidence" value="ECO:0007669"/>
    <property type="project" value="UniProtKB-SubCell"/>
</dbReference>
<organism evidence="10 11">
    <name type="scientific">Aphanomyces euteiches</name>
    <dbReference type="NCBI Taxonomy" id="100861"/>
    <lineage>
        <taxon>Eukaryota</taxon>
        <taxon>Sar</taxon>
        <taxon>Stramenopiles</taxon>
        <taxon>Oomycota</taxon>
        <taxon>Saprolegniomycetes</taxon>
        <taxon>Saprolegniales</taxon>
        <taxon>Verrucalvaceae</taxon>
        <taxon>Aphanomyces</taxon>
    </lineage>
</organism>
<dbReference type="PANTHER" id="PTHR43057:SF1">
    <property type="entry name" value="ARSENICAL-RESISTANCE PROTEIN 3"/>
    <property type="match status" value="1"/>
</dbReference>
<feature type="transmembrane region" description="Helical" evidence="9">
    <location>
        <begin position="233"/>
        <end position="255"/>
    </location>
</feature>
<dbReference type="InterPro" id="IPR004706">
    <property type="entry name" value="Arsenical-R_Acr3"/>
</dbReference>
<dbReference type="InterPro" id="IPR002657">
    <property type="entry name" value="BilAc:Na_symport/Acr3"/>
</dbReference>
<name>A0A6G0W868_9STRA</name>
<feature type="transmembrane region" description="Helical" evidence="9">
    <location>
        <begin position="97"/>
        <end position="120"/>
    </location>
</feature>
<dbReference type="GO" id="GO:0015105">
    <property type="term" value="F:arsenite transmembrane transporter activity"/>
    <property type="evidence" value="ECO:0007669"/>
    <property type="project" value="TreeGrafter"/>
</dbReference>
<evidence type="ECO:0000256" key="8">
    <source>
        <dbReference type="PIRNR" id="PIRNR005508"/>
    </source>
</evidence>
<evidence type="ECO:0000256" key="6">
    <source>
        <dbReference type="ARBA" id="ARBA00022989"/>
    </source>
</evidence>
<feature type="transmembrane region" description="Helical" evidence="9">
    <location>
        <begin position="69"/>
        <end position="90"/>
    </location>
</feature>
<keyword evidence="5 8" id="KW-0812">Transmembrane</keyword>
<comment type="subcellular location">
    <subcellularLocation>
        <location evidence="1 8">Cell membrane</location>
        <topology evidence="1 8">Multi-pass membrane protein</topology>
    </subcellularLocation>
</comment>
<accession>A0A6G0W868</accession>
<dbReference type="PIRSF" id="PIRSF005508">
    <property type="entry name" value="Acr3"/>
    <property type="match status" value="1"/>
</dbReference>
<feature type="transmembrane region" description="Helical" evidence="9">
    <location>
        <begin position="29"/>
        <end position="49"/>
    </location>
</feature>
<feature type="transmembrane region" description="Helical" evidence="9">
    <location>
        <begin position="328"/>
        <end position="349"/>
    </location>
</feature>
<evidence type="ECO:0000256" key="3">
    <source>
        <dbReference type="ARBA" id="ARBA00022448"/>
    </source>
</evidence>
<dbReference type="Pfam" id="PF01758">
    <property type="entry name" value="SBF"/>
    <property type="match status" value="1"/>
</dbReference>
<dbReference type="NCBIfam" id="TIGR00832">
    <property type="entry name" value="acr3"/>
    <property type="match status" value="1"/>
</dbReference>
<reference evidence="10 11" key="1">
    <citation type="submission" date="2019-07" db="EMBL/GenBank/DDBJ databases">
        <title>Genomics analysis of Aphanomyces spp. identifies a new class of oomycete effector associated with host adaptation.</title>
        <authorList>
            <person name="Gaulin E."/>
        </authorList>
    </citation>
    <scope>NUCLEOTIDE SEQUENCE [LARGE SCALE GENOMIC DNA]</scope>
    <source>
        <strain evidence="10 11">ATCC 201684</strain>
    </source>
</reference>
<feature type="transmembrane region" description="Helical" evidence="9">
    <location>
        <begin position="132"/>
        <end position="153"/>
    </location>
</feature>
<dbReference type="AlphaFoldDB" id="A0A6G0W868"/>
<dbReference type="Proteomes" id="UP000481153">
    <property type="component" value="Unassembled WGS sequence"/>
</dbReference>
<evidence type="ECO:0008006" key="12">
    <source>
        <dbReference type="Google" id="ProtNLM"/>
    </source>
</evidence>
<keyword evidence="3 8" id="KW-0813">Transport</keyword>
<dbReference type="InterPro" id="IPR038770">
    <property type="entry name" value="Na+/solute_symporter_sf"/>
</dbReference>
<evidence type="ECO:0000256" key="2">
    <source>
        <dbReference type="ARBA" id="ARBA00010110"/>
    </source>
</evidence>
<evidence type="ECO:0000256" key="5">
    <source>
        <dbReference type="ARBA" id="ARBA00022692"/>
    </source>
</evidence>
<dbReference type="Gene3D" id="1.20.1530.20">
    <property type="match status" value="1"/>
</dbReference>
<feature type="transmembrane region" description="Helical" evidence="9">
    <location>
        <begin position="304"/>
        <end position="322"/>
    </location>
</feature>
<dbReference type="EMBL" id="VJMJ01000309">
    <property type="protein sequence ID" value="KAF0723362.1"/>
    <property type="molecule type" value="Genomic_DNA"/>
</dbReference>
<dbReference type="VEuPathDB" id="FungiDB:AeMF1_013638"/>
<comment type="caution">
    <text evidence="10">The sequence shown here is derived from an EMBL/GenBank/DDBJ whole genome shotgun (WGS) entry which is preliminary data.</text>
</comment>
<dbReference type="GO" id="GO:0015297">
    <property type="term" value="F:antiporter activity"/>
    <property type="evidence" value="ECO:0007669"/>
    <property type="project" value="UniProtKB-UniRule"/>
</dbReference>
<feature type="transmembrane region" description="Helical" evidence="9">
    <location>
        <begin position="165"/>
        <end position="187"/>
    </location>
</feature>
<keyword evidence="6 8" id="KW-1133">Transmembrane helix</keyword>
<dbReference type="PANTHER" id="PTHR43057">
    <property type="entry name" value="ARSENITE EFFLUX TRANSPORTER"/>
    <property type="match status" value="1"/>
</dbReference>
<evidence type="ECO:0000313" key="11">
    <source>
        <dbReference type="Proteomes" id="UP000481153"/>
    </source>
</evidence>
<gene>
    <name evidence="10" type="ORF">Ae201684_017704</name>
</gene>
<feature type="transmembrane region" description="Helical" evidence="9">
    <location>
        <begin position="267"/>
        <end position="292"/>
    </location>
</feature>
<evidence type="ECO:0000256" key="7">
    <source>
        <dbReference type="ARBA" id="ARBA00023136"/>
    </source>
</evidence>
<evidence type="ECO:0000256" key="1">
    <source>
        <dbReference type="ARBA" id="ARBA00004651"/>
    </source>
</evidence>
<dbReference type="GO" id="GO:0015104">
    <property type="term" value="F:antimonite transmembrane transporter activity"/>
    <property type="evidence" value="ECO:0007669"/>
    <property type="project" value="TreeGrafter"/>
</dbReference>
<sequence>MSTEPTTPTSGYEAPSKVKPEAMNLFSKYLSVWVFAAMVVGVLLGYYVPSIPTALDKATVSGISIPIAVFLWGMILPMMLSIDFSTLVAIVQAPKPILLCSIVNYAIQPFTMYGIALLFFRNIYDIEDSKANGYIVGSILLGGAPCTAMVFVWSKLMRGNASYTLAQVAFNNVLLLVLYVPTAKLLAGASDIVMPWDTLFASVGLFIVVPLVIAVVTRRCVSETTLAWIDQRLLPLLDTCSMVFLILMIVLIFISQADTITHNWVDILLIAVPLILQTALIWGIMYAAALFFRLPYEVAGPATLIACSNFFEMAVAVAASVYGSGSPATLATVVGVLIEVPIMLILVGINNKTQHFFSKAQEVSLQLDRV</sequence>
<keyword evidence="4 8" id="KW-1003">Cell membrane</keyword>
<comment type="similarity">
    <text evidence="2 8">Belongs to the arsenical resistance-3 (ACR3) (TC 2.A.59) family.</text>
</comment>
<proteinExistence type="inferred from homology"/>
<feature type="transmembrane region" description="Helical" evidence="9">
    <location>
        <begin position="199"/>
        <end position="221"/>
    </location>
</feature>
<keyword evidence="11" id="KW-1185">Reference proteome</keyword>
<protein>
    <recommendedName>
        <fullName evidence="12">Arsenical-resistance protein</fullName>
    </recommendedName>
</protein>
<keyword evidence="7 8" id="KW-0472">Membrane</keyword>
<evidence type="ECO:0000256" key="4">
    <source>
        <dbReference type="ARBA" id="ARBA00022475"/>
    </source>
</evidence>
<evidence type="ECO:0000256" key="9">
    <source>
        <dbReference type="SAM" id="Phobius"/>
    </source>
</evidence>